<dbReference type="RefSeq" id="WP_071856601.1">
    <property type="nucleotide sequence ID" value="NZ_JBHSHK010000005.1"/>
</dbReference>
<keyword evidence="2" id="KW-0812">Transmembrane</keyword>
<sequence>MMKIVDKIIWRFPLLFSVTICIVNLNLGIVKHDLPGLDKILESVITFTSIIIGVLVALFGVVVTLADKDIMIKLQRNRGDKIIFKYSLETLITNFILLIISIIMQSVLEFSPTLKYVDYCVYTWVFFLIFSIASSIRTIYYLLLISFNQDDKSNRPKSSLKISNEERTKLRMKKVPPQKD</sequence>
<protein>
    <submittedName>
        <fullName evidence="3">Uncharacterized protein</fullName>
    </submittedName>
</protein>
<feature type="transmembrane region" description="Helical" evidence="2">
    <location>
        <begin position="86"/>
        <end position="104"/>
    </location>
</feature>
<gene>
    <name evidence="3" type="ORF">RV04_GL000185</name>
</gene>
<feature type="transmembrane region" description="Helical" evidence="2">
    <location>
        <begin position="44"/>
        <end position="66"/>
    </location>
</feature>
<name>A0A1L8TRY5_9ENTE</name>
<comment type="caution">
    <text evidence="3">The sequence shown here is derived from an EMBL/GenBank/DDBJ whole genome shotgun (WGS) entry which is preliminary data.</text>
</comment>
<feature type="transmembrane region" description="Helical" evidence="2">
    <location>
        <begin position="124"/>
        <end position="147"/>
    </location>
</feature>
<dbReference type="AlphaFoldDB" id="A0A1L8TRY5"/>
<keyword evidence="2" id="KW-1133">Transmembrane helix</keyword>
<keyword evidence="2" id="KW-0472">Membrane</keyword>
<evidence type="ECO:0000256" key="2">
    <source>
        <dbReference type="SAM" id="Phobius"/>
    </source>
</evidence>
<dbReference type="Proteomes" id="UP000182077">
    <property type="component" value="Unassembled WGS sequence"/>
</dbReference>
<feature type="transmembrane region" description="Helical" evidence="2">
    <location>
        <begin position="12"/>
        <end position="32"/>
    </location>
</feature>
<dbReference type="OrthoDB" id="2200124at2"/>
<feature type="compositionally biased region" description="Basic residues" evidence="1">
    <location>
        <begin position="170"/>
        <end position="180"/>
    </location>
</feature>
<proteinExistence type="predicted"/>
<evidence type="ECO:0000256" key="1">
    <source>
        <dbReference type="SAM" id="MobiDB-lite"/>
    </source>
</evidence>
<organism evidence="3 4">
    <name type="scientific">Enterococcus hermanniensis</name>
    <dbReference type="NCBI Taxonomy" id="249189"/>
    <lineage>
        <taxon>Bacteria</taxon>
        <taxon>Bacillati</taxon>
        <taxon>Bacillota</taxon>
        <taxon>Bacilli</taxon>
        <taxon>Lactobacillales</taxon>
        <taxon>Enterococcaceae</taxon>
        <taxon>Enterococcus</taxon>
    </lineage>
</organism>
<accession>A0A1L8TRY5</accession>
<evidence type="ECO:0000313" key="4">
    <source>
        <dbReference type="Proteomes" id="UP000182077"/>
    </source>
</evidence>
<evidence type="ECO:0000313" key="3">
    <source>
        <dbReference type="EMBL" id="OJG46938.1"/>
    </source>
</evidence>
<reference evidence="3 4" key="1">
    <citation type="submission" date="2014-12" db="EMBL/GenBank/DDBJ databases">
        <title>Draft genome sequences of 29 type strains of Enterococci.</title>
        <authorList>
            <person name="Zhong Z."/>
            <person name="Sun Z."/>
            <person name="Liu W."/>
            <person name="Zhang W."/>
            <person name="Zhang H."/>
        </authorList>
    </citation>
    <scope>NUCLEOTIDE SEQUENCE [LARGE SCALE GENOMIC DNA]</scope>
    <source>
        <strain evidence="3 4">DSM 17122</strain>
    </source>
</reference>
<keyword evidence="4" id="KW-1185">Reference proteome</keyword>
<dbReference type="STRING" id="249189.RV04_GL000185"/>
<feature type="region of interest" description="Disordered" evidence="1">
    <location>
        <begin position="151"/>
        <end position="180"/>
    </location>
</feature>
<dbReference type="EMBL" id="JXKQ01000001">
    <property type="protein sequence ID" value="OJG46938.1"/>
    <property type="molecule type" value="Genomic_DNA"/>
</dbReference>